<evidence type="ECO:0000259" key="12">
    <source>
        <dbReference type="PROSITE" id="PS50086"/>
    </source>
</evidence>
<dbReference type="EMBL" id="KV407464">
    <property type="protein sequence ID" value="KZF19823.1"/>
    <property type="molecule type" value="Genomic_DNA"/>
</dbReference>
<keyword evidence="5" id="KW-0931">ER-Golgi transport</keyword>
<sequence>DTFEDAADAQDEAPGQPASPPLATRSLIERQPSSSSTTTPADRNSLDSYKDSESTETGHKPTEESEADESEVQKGAQKSPNLTSHRISVSSLDDVNLEGGDPGPVIHEAARVNATPKSNGAPPAPPPKLPTREPSASSQKSHGLSGPLPSVPWGPPPVPEKTTAPPPPPPTRKLTGPFAWLSRNTSAPAKEVSSPPTQAVRRNTASSLATLGSNPELTLSRIDDGHESDASSARRPGRNSLRDRFKFLRMREEAGITSLEEETIESPNNQGGALAGLIGRSASVGLGIGSPTSLADEKEGGLARSPGPSPMPNVPSVNTNLAPGTVSGVSAGPSAMTDPAAPVDWDLWQSVVYEGPAAVARSSADELSRAIASGIPSALRGVIWQVLAQSKNEELEGVYRDLVIRGTDKEKALEKRKGSQPTPNSTSWNADSEGSSPQTAGTGKEKESLASSASSMHSETSTPATTASNGLVSPPPTHEKDPDALAKDEARRKQRAKEDAAALQKLEKTIKRDLGSRTSFSKYAMSAGLQDGLFGVCKAYALFDDEVGYAQGMNFLAMPLLFNMPEEEAFCLLVRLMNQYRLRDMFVHDMPGLHLHLYQFERLLEDLEPALYCHLHRRGVNPELYATQWFLTLFAYRFPLQLVLRVYDLVLSEGLEGAILKFGIALMQKNAEALLGMNDMVALSSFLKEKIFDVYIDKAPSPSSILESGFFGSSGGADKEVYRADVLVRDACAVKVTPEMLKTYTHEWEEKVRSEKEREAELESLKSSNIQLSHKVRSLEERTEKFDTEHVQVASELVRTKVEKEELKDENEALRNEIEELKALVERQPAEVEQRLKEEMDRLMQRNLEVHNENQSLEEQMSEMEKDLVDTKVQFAELNSNHETLKQKWSDLRKVLDD</sequence>
<dbReference type="AlphaFoldDB" id="A0A165A1H4"/>
<reference evidence="13 14" key="1">
    <citation type="journal article" date="2016" name="Fungal Biol.">
        <title>The genome of Xylona heveae provides a window into fungal endophytism.</title>
        <authorList>
            <person name="Gazis R."/>
            <person name="Kuo A."/>
            <person name="Riley R."/>
            <person name="LaButti K."/>
            <person name="Lipzen A."/>
            <person name="Lin J."/>
            <person name="Amirebrahimi M."/>
            <person name="Hesse C.N."/>
            <person name="Spatafora J.W."/>
            <person name="Henrissat B."/>
            <person name="Hainaut M."/>
            <person name="Grigoriev I.V."/>
            <person name="Hibbett D.S."/>
        </authorList>
    </citation>
    <scope>NUCLEOTIDE SEQUENCE [LARGE SCALE GENOMIC DNA]</scope>
    <source>
        <strain evidence="13 14">TC161</strain>
    </source>
</reference>
<evidence type="ECO:0000256" key="10">
    <source>
        <dbReference type="SAM" id="Coils"/>
    </source>
</evidence>
<dbReference type="GO" id="GO:0005737">
    <property type="term" value="C:cytoplasm"/>
    <property type="evidence" value="ECO:0007669"/>
    <property type="project" value="UniProtKB-SubCell"/>
</dbReference>
<evidence type="ECO:0000256" key="9">
    <source>
        <dbReference type="ARBA" id="ARBA00072088"/>
    </source>
</evidence>
<dbReference type="InterPro" id="IPR035969">
    <property type="entry name" value="Rab-GAP_TBC_sf"/>
</dbReference>
<dbReference type="OMA" id="HDMPGLH"/>
<dbReference type="InterPro" id="IPR050302">
    <property type="entry name" value="Rab_GAP_TBC_domain"/>
</dbReference>
<feature type="compositionally biased region" description="Acidic residues" evidence="11">
    <location>
        <begin position="1"/>
        <end position="11"/>
    </location>
</feature>
<name>A0A165A1H4_XYLHT</name>
<dbReference type="InParanoid" id="A0A165A1H4"/>
<comment type="similarity">
    <text evidence="8">Belongs to the GYP5 family.</text>
</comment>
<evidence type="ECO:0000256" key="8">
    <source>
        <dbReference type="ARBA" id="ARBA00061661"/>
    </source>
</evidence>
<dbReference type="GO" id="GO:0005096">
    <property type="term" value="F:GTPase activator activity"/>
    <property type="evidence" value="ECO:0007669"/>
    <property type="project" value="UniProtKB-KW"/>
</dbReference>
<dbReference type="STRING" id="1328760.A0A165A1H4"/>
<dbReference type="GO" id="GO:0016192">
    <property type="term" value="P:vesicle-mediated transport"/>
    <property type="evidence" value="ECO:0007669"/>
    <property type="project" value="UniProtKB-KW"/>
</dbReference>
<keyword evidence="6" id="KW-0653">Protein transport</keyword>
<evidence type="ECO:0000256" key="3">
    <source>
        <dbReference type="ARBA" id="ARBA00022468"/>
    </source>
</evidence>
<organism evidence="13 14">
    <name type="scientific">Xylona heveae (strain CBS 132557 / TC161)</name>
    <dbReference type="NCBI Taxonomy" id="1328760"/>
    <lineage>
        <taxon>Eukaryota</taxon>
        <taxon>Fungi</taxon>
        <taxon>Dikarya</taxon>
        <taxon>Ascomycota</taxon>
        <taxon>Pezizomycotina</taxon>
        <taxon>Xylonomycetes</taxon>
        <taxon>Xylonales</taxon>
        <taxon>Xylonaceae</taxon>
        <taxon>Xylona</taxon>
    </lineage>
</organism>
<evidence type="ECO:0000313" key="13">
    <source>
        <dbReference type="EMBL" id="KZF19823.1"/>
    </source>
</evidence>
<evidence type="ECO:0000313" key="14">
    <source>
        <dbReference type="Proteomes" id="UP000076632"/>
    </source>
</evidence>
<comment type="subcellular location">
    <subcellularLocation>
        <location evidence="1">Cytoplasm</location>
    </subcellularLocation>
</comment>
<evidence type="ECO:0000256" key="1">
    <source>
        <dbReference type="ARBA" id="ARBA00004496"/>
    </source>
</evidence>
<dbReference type="SUPFAM" id="SSF47923">
    <property type="entry name" value="Ypt/Rab-GAP domain of gyp1p"/>
    <property type="match status" value="2"/>
</dbReference>
<dbReference type="Proteomes" id="UP000076632">
    <property type="component" value="Unassembled WGS sequence"/>
</dbReference>
<feature type="compositionally biased region" description="Basic and acidic residues" evidence="11">
    <location>
        <begin position="44"/>
        <end position="63"/>
    </location>
</feature>
<dbReference type="RefSeq" id="XP_018185378.1">
    <property type="nucleotide sequence ID" value="XM_018330025.1"/>
</dbReference>
<evidence type="ECO:0000256" key="4">
    <source>
        <dbReference type="ARBA" id="ARBA00022490"/>
    </source>
</evidence>
<keyword evidence="4" id="KW-0963">Cytoplasm</keyword>
<dbReference type="Gene3D" id="1.10.8.270">
    <property type="entry name" value="putative rabgap domain of human tbc1 domain family member 14 like domains"/>
    <property type="match status" value="1"/>
</dbReference>
<feature type="region of interest" description="Disordered" evidence="11">
    <location>
        <begin position="1"/>
        <end position="244"/>
    </location>
</feature>
<keyword evidence="2" id="KW-0813">Transport</keyword>
<evidence type="ECO:0000256" key="2">
    <source>
        <dbReference type="ARBA" id="ARBA00022448"/>
    </source>
</evidence>
<keyword evidence="7 10" id="KW-0175">Coiled coil</keyword>
<dbReference type="SMART" id="SM00164">
    <property type="entry name" value="TBC"/>
    <property type="match status" value="1"/>
</dbReference>
<accession>A0A165A1H4</accession>
<dbReference type="GeneID" id="28895162"/>
<dbReference type="GO" id="GO:0015031">
    <property type="term" value="P:protein transport"/>
    <property type="evidence" value="ECO:0007669"/>
    <property type="project" value="UniProtKB-KW"/>
</dbReference>
<feature type="region of interest" description="Disordered" evidence="11">
    <location>
        <begin position="290"/>
        <end position="312"/>
    </location>
</feature>
<feature type="compositionally biased region" description="Polar residues" evidence="11">
    <location>
        <begin position="194"/>
        <end position="217"/>
    </location>
</feature>
<dbReference type="Gene3D" id="1.10.472.80">
    <property type="entry name" value="Ypt/Rab-GAP domain of gyp1p, domain 3"/>
    <property type="match status" value="1"/>
</dbReference>
<keyword evidence="3" id="KW-0343">GTPase activation</keyword>
<dbReference type="PANTHER" id="PTHR47219:SF9">
    <property type="entry name" value="GTPASE ACTIVATING PROTEIN AND CENTROSOME-ASSOCIATED, ISOFORM B"/>
    <property type="match status" value="1"/>
</dbReference>
<proteinExistence type="inferred from homology"/>
<feature type="coiled-coil region" evidence="10">
    <location>
        <begin position="762"/>
        <end position="888"/>
    </location>
</feature>
<feature type="compositionally biased region" description="Polar residues" evidence="11">
    <location>
        <begin position="76"/>
        <end position="93"/>
    </location>
</feature>
<dbReference type="InterPro" id="IPR000195">
    <property type="entry name" value="Rab-GAP-TBC_dom"/>
</dbReference>
<feature type="region of interest" description="Disordered" evidence="11">
    <location>
        <begin position="411"/>
        <end position="499"/>
    </location>
</feature>
<dbReference type="Gene3D" id="1.10.10.750">
    <property type="entry name" value="Ypt/Rab-GAP domain of gyp1p, domain 1"/>
    <property type="match status" value="1"/>
</dbReference>
<evidence type="ECO:0000256" key="11">
    <source>
        <dbReference type="SAM" id="MobiDB-lite"/>
    </source>
</evidence>
<feature type="compositionally biased region" description="Polar residues" evidence="11">
    <location>
        <begin position="31"/>
        <end position="42"/>
    </location>
</feature>
<dbReference type="FunFam" id="1.10.472.80:FF:000044">
    <property type="entry name" value="GTPase-activating protein GYP5"/>
    <property type="match status" value="1"/>
</dbReference>
<feature type="non-terminal residue" evidence="13">
    <location>
        <position position="1"/>
    </location>
</feature>
<feature type="compositionally biased region" description="Basic and acidic residues" evidence="11">
    <location>
        <begin position="477"/>
        <end position="499"/>
    </location>
</feature>
<dbReference type="OrthoDB" id="295078at2759"/>
<feature type="compositionally biased region" description="Polar residues" evidence="11">
    <location>
        <begin position="419"/>
        <end position="441"/>
    </location>
</feature>
<evidence type="ECO:0000256" key="7">
    <source>
        <dbReference type="ARBA" id="ARBA00023054"/>
    </source>
</evidence>
<feature type="compositionally biased region" description="Pro residues" evidence="11">
    <location>
        <begin position="149"/>
        <end position="171"/>
    </location>
</feature>
<dbReference type="PROSITE" id="PS50086">
    <property type="entry name" value="TBC_RABGAP"/>
    <property type="match status" value="1"/>
</dbReference>
<protein>
    <recommendedName>
        <fullName evidence="9">GTPase-activating protein GYP5</fullName>
    </recommendedName>
</protein>
<gene>
    <name evidence="13" type="ORF">L228DRAFT_214253</name>
</gene>
<dbReference type="Pfam" id="PF23436">
    <property type="entry name" value="RabGap-TBC_2"/>
    <property type="match status" value="1"/>
</dbReference>
<evidence type="ECO:0000256" key="5">
    <source>
        <dbReference type="ARBA" id="ARBA00022892"/>
    </source>
</evidence>
<keyword evidence="14" id="KW-1185">Reference proteome</keyword>
<evidence type="ECO:0000256" key="6">
    <source>
        <dbReference type="ARBA" id="ARBA00022927"/>
    </source>
</evidence>
<feature type="compositionally biased region" description="Low complexity" evidence="11">
    <location>
        <begin position="449"/>
        <end position="462"/>
    </location>
</feature>
<dbReference type="PANTHER" id="PTHR47219">
    <property type="entry name" value="RAB GTPASE-ACTIVATING PROTEIN 1-LIKE"/>
    <property type="match status" value="1"/>
</dbReference>
<feature type="domain" description="Rab-GAP TBC" evidence="12">
    <location>
        <begin position="374"/>
        <end position="654"/>
    </location>
</feature>